<gene>
    <name evidence="3" type="ORF">MJA45_05225</name>
</gene>
<evidence type="ECO:0000256" key="1">
    <source>
        <dbReference type="SAM" id="Phobius"/>
    </source>
</evidence>
<dbReference type="InterPro" id="IPR029070">
    <property type="entry name" value="Chitinase_insertion_sf"/>
</dbReference>
<keyword evidence="3" id="KW-0378">Hydrolase</keyword>
<evidence type="ECO:0000313" key="3">
    <source>
        <dbReference type="EMBL" id="WNQ12455.1"/>
    </source>
</evidence>
<dbReference type="GO" id="GO:0008061">
    <property type="term" value="F:chitin binding"/>
    <property type="evidence" value="ECO:0007669"/>
    <property type="project" value="InterPro"/>
</dbReference>
<feature type="domain" description="GH18" evidence="2">
    <location>
        <begin position="257"/>
        <end position="576"/>
    </location>
</feature>
<dbReference type="SUPFAM" id="SSF51445">
    <property type="entry name" value="(Trans)glycosidases"/>
    <property type="match status" value="1"/>
</dbReference>
<dbReference type="Pfam" id="PF08239">
    <property type="entry name" value="SH3_3"/>
    <property type="match status" value="1"/>
</dbReference>
<dbReference type="Gene3D" id="3.20.20.80">
    <property type="entry name" value="Glycosidases"/>
    <property type="match status" value="1"/>
</dbReference>
<proteinExistence type="predicted"/>
<keyword evidence="1" id="KW-0472">Membrane</keyword>
<dbReference type="PANTHER" id="PTHR46066:SF2">
    <property type="entry name" value="CHITINASE DOMAIN-CONTAINING PROTEIN 1"/>
    <property type="match status" value="1"/>
</dbReference>
<protein>
    <submittedName>
        <fullName evidence="3">Glycosyl hydrolase family 18 protein</fullName>
    </submittedName>
</protein>
<keyword evidence="1" id="KW-1133">Transmembrane helix</keyword>
<dbReference type="Proteomes" id="UP001305702">
    <property type="component" value="Chromosome"/>
</dbReference>
<feature type="transmembrane region" description="Helical" evidence="1">
    <location>
        <begin position="17"/>
        <end position="39"/>
    </location>
</feature>
<dbReference type="GO" id="GO:0005975">
    <property type="term" value="P:carbohydrate metabolic process"/>
    <property type="evidence" value="ECO:0007669"/>
    <property type="project" value="InterPro"/>
</dbReference>
<dbReference type="PANTHER" id="PTHR46066">
    <property type="entry name" value="CHITINASE DOMAIN-CONTAINING PROTEIN 1 FAMILY MEMBER"/>
    <property type="match status" value="1"/>
</dbReference>
<dbReference type="Gene3D" id="3.10.50.10">
    <property type="match status" value="1"/>
</dbReference>
<reference evidence="3 4" key="1">
    <citation type="submission" date="2022-02" db="EMBL/GenBank/DDBJ databases">
        <title>Paenibacillus sp. MBLB1776 Whole Genome Shotgun Sequencing.</title>
        <authorList>
            <person name="Hwang C.Y."/>
            <person name="Cho E.-S."/>
            <person name="Seo M.-J."/>
        </authorList>
    </citation>
    <scope>NUCLEOTIDE SEQUENCE [LARGE SCALE GENOMIC DNA]</scope>
    <source>
        <strain evidence="3 4">MBLB1776</strain>
    </source>
</reference>
<dbReference type="PROSITE" id="PS51910">
    <property type="entry name" value="GH18_2"/>
    <property type="match status" value="1"/>
</dbReference>
<dbReference type="Gene3D" id="2.30.30.40">
    <property type="entry name" value="SH3 Domains"/>
    <property type="match status" value="1"/>
</dbReference>
<dbReference type="InterPro" id="IPR017853">
    <property type="entry name" value="GH"/>
</dbReference>
<dbReference type="RefSeq" id="WP_315606232.1">
    <property type="nucleotide sequence ID" value="NZ_CP130318.1"/>
</dbReference>
<dbReference type="InterPro" id="IPR001223">
    <property type="entry name" value="Glyco_hydro18_cat"/>
</dbReference>
<name>A0AA96LHZ5_9BACL</name>
<dbReference type="InterPro" id="IPR036582">
    <property type="entry name" value="Mao_N_sf"/>
</dbReference>
<evidence type="ECO:0000313" key="4">
    <source>
        <dbReference type="Proteomes" id="UP001305702"/>
    </source>
</evidence>
<dbReference type="Pfam" id="PF07833">
    <property type="entry name" value="Cu_amine_oxidN1"/>
    <property type="match status" value="1"/>
</dbReference>
<dbReference type="GO" id="GO:0016787">
    <property type="term" value="F:hydrolase activity"/>
    <property type="evidence" value="ECO:0007669"/>
    <property type="project" value="UniProtKB-KW"/>
</dbReference>
<dbReference type="KEGG" id="paun:MJA45_05225"/>
<organism evidence="3 4">
    <name type="scientific">Paenibacillus aurantius</name>
    <dbReference type="NCBI Taxonomy" id="2918900"/>
    <lineage>
        <taxon>Bacteria</taxon>
        <taxon>Bacillati</taxon>
        <taxon>Bacillota</taxon>
        <taxon>Bacilli</taxon>
        <taxon>Bacillales</taxon>
        <taxon>Paenibacillaceae</taxon>
        <taxon>Paenibacillus</taxon>
    </lineage>
</organism>
<dbReference type="EMBL" id="CP130318">
    <property type="protein sequence ID" value="WNQ12455.1"/>
    <property type="molecule type" value="Genomic_DNA"/>
</dbReference>
<dbReference type="SUPFAM" id="SSF55383">
    <property type="entry name" value="Copper amine oxidase, domain N"/>
    <property type="match status" value="1"/>
</dbReference>
<keyword evidence="4" id="KW-1185">Reference proteome</keyword>
<dbReference type="InterPro" id="IPR011583">
    <property type="entry name" value="Chitinase_II/V-like_cat"/>
</dbReference>
<accession>A0AA96LHZ5</accession>
<dbReference type="Pfam" id="PF00704">
    <property type="entry name" value="Glyco_hydro_18"/>
    <property type="match status" value="1"/>
</dbReference>
<keyword evidence="1" id="KW-0812">Transmembrane</keyword>
<evidence type="ECO:0000259" key="2">
    <source>
        <dbReference type="PROSITE" id="PS51910"/>
    </source>
</evidence>
<dbReference type="InterPro" id="IPR012854">
    <property type="entry name" value="Cu_amine_oxidase-like_N"/>
</dbReference>
<dbReference type="InterPro" id="IPR003646">
    <property type="entry name" value="SH3-like_bac-type"/>
</dbReference>
<dbReference type="AlphaFoldDB" id="A0AA96LHZ5"/>
<dbReference type="Gene3D" id="3.30.457.10">
    <property type="entry name" value="Copper amine oxidase-like, N-terminal domain"/>
    <property type="match status" value="1"/>
</dbReference>
<sequence>MESSLRPPRTKPGGRRIWFLLLSLLVISLLLAWGCWLLWPNSQHETPSFNGLTKPVFYRGELLERSALGEKEGLKLPYAFIKEKIDPTIRYEEPSQSVIITTEDKVVRLRTSQLTALVNEKPFQIRFAVEQKGESLYLPVDPLKEYYSFVIHESDKTNLVTVNKGGDSVQWGKTPASSKGKTRALRAEPTVKAVIYADLPPEEEVMIWGEENGWYYVQQKDGYTGYVRKSELILSRIETIPNPVKEKEHLPWKPTGSRINLTWQQVTAAKAVDTTKIGPMPGLNVISPQWFHLLDGEGNLQNLADPAYLKWAHDRGYQVWALFSNGFEPKRTAEALSTYDRRMKMIKQLLAYAEMYSLQGINIDFENIYLKEKENLVQFVREMVPLLHEQNLVVSIDVAVKDGSEMYSRFMDRRAVGEVVDYMMVMTYDEHWATSPKAGSVASLPWVEKGIVQIIKEDAVPPSKLLLGIPFYTRIWTEQPKDGKTAVTSKAVSMEAVQKIIEEKKLTPAWDEEAGQNYVQYTEDDKTVKIWIEDAVSVQSRVDLAKKLDLAGVASWSRAFETPDIWTVIQETLEKRP</sequence>
<dbReference type="SMART" id="SM00636">
    <property type="entry name" value="Glyco_18"/>
    <property type="match status" value="1"/>
</dbReference>